<keyword evidence="2" id="KW-1185">Reference proteome</keyword>
<organism evidence="1 2">
    <name type="scientific">Ceratodon purpureus</name>
    <name type="common">Fire moss</name>
    <name type="synonym">Dicranum purpureum</name>
    <dbReference type="NCBI Taxonomy" id="3225"/>
    <lineage>
        <taxon>Eukaryota</taxon>
        <taxon>Viridiplantae</taxon>
        <taxon>Streptophyta</taxon>
        <taxon>Embryophyta</taxon>
        <taxon>Bryophyta</taxon>
        <taxon>Bryophytina</taxon>
        <taxon>Bryopsida</taxon>
        <taxon>Dicranidae</taxon>
        <taxon>Pseudoditrichales</taxon>
        <taxon>Ditrichaceae</taxon>
        <taxon>Ceratodon</taxon>
    </lineage>
</organism>
<dbReference type="Proteomes" id="UP000822688">
    <property type="component" value="Chromosome V"/>
</dbReference>
<comment type="caution">
    <text evidence="1">The sequence shown here is derived from an EMBL/GenBank/DDBJ whole genome shotgun (WGS) entry which is preliminary data.</text>
</comment>
<dbReference type="AlphaFoldDB" id="A0A8T0HKV5"/>
<proteinExistence type="predicted"/>
<dbReference type="EMBL" id="CM026426">
    <property type="protein sequence ID" value="KAG0571446.1"/>
    <property type="molecule type" value="Genomic_DNA"/>
</dbReference>
<accession>A0A8T0HKV5</accession>
<name>A0A8T0HKV5_CERPU</name>
<sequence length="131" mass="15414">MGSSRWFEEKEHRLRRASTSEPEDMKVELTVGRRMAQTTPTASRHCVDRDLPRCTSLAFFLSLLRHPLFQSRPRINRSFTLIRRMRIFSQLWSTWTSMSSQNCKKILISPTKPSISPPALWSNLQWSLHRV</sequence>
<reference evidence="1" key="1">
    <citation type="submission" date="2020-06" db="EMBL/GenBank/DDBJ databases">
        <title>WGS assembly of Ceratodon purpureus strain R40.</title>
        <authorList>
            <person name="Carey S.B."/>
            <person name="Jenkins J."/>
            <person name="Shu S."/>
            <person name="Lovell J.T."/>
            <person name="Sreedasyam A."/>
            <person name="Maumus F."/>
            <person name="Tiley G.P."/>
            <person name="Fernandez-Pozo N."/>
            <person name="Barry K."/>
            <person name="Chen C."/>
            <person name="Wang M."/>
            <person name="Lipzen A."/>
            <person name="Daum C."/>
            <person name="Saski C.A."/>
            <person name="Payton A.C."/>
            <person name="Mcbreen J.C."/>
            <person name="Conrad R.E."/>
            <person name="Kollar L.M."/>
            <person name="Olsson S."/>
            <person name="Huttunen S."/>
            <person name="Landis J.B."/>
            <person name="Wickett N.J."/>
            <person name="Johnson M.G."/>
            <person name="Rensing S.A."/>
            <person name="Grimwood J."/>
            <person name="Schmutz J."/>
            <person name="Mcdaniel S.F."/>
        </authorList>
    </citation>
    <scope>NUCLEOTIDE SEQUENCE</scope>
    <source>
        <strain evidence="1">R40</strain>
    </source>
</reference>
<evidence type="ECO:0000313" key="2">
    <source>
        <dbReference type="Proteomes" id="UP000822688"/>
    </source>
</evidence>
<gene>
    <name evidence="1" type="ORF">KC19_VG011700</name>
</gene>
<protein>
    <submittedName>
        <fullName evidence="1">Uncharacterized protein</fullName>
    </submittedName>
</protein>
<evidence type="ECO:0000313" key="1">
    <source>
        <dbReference type="EMBL" id="KAG0571446.1"/>
    </source>
</evidence>